<name>A0AAD2FH13_9STRA</name>
<keyword evidence="1" id="KW-0732">Signal</keyword>
<dbReference type="EMBL" id="CAKOGP040000668">
    <property type="protein sequence ID" value="CAJ1937712.1"/>
    <property type="molecule type" value="Genomic_DNA"/>
</dbReference>
<comment type="caution">
    <text evidence="2">The sequence shown here is derived from an EMBL/GenBank/DDBJ whole genome shotgun (WGS) entry which is preliminary data.</text>
</comment>
<proteinExistence type="predicted"/>
<dbReference type="Proteomes" id="UP001295423">
    <property type="component" value="Unassembled WGS sequence"/>
</dbReference>
<organism evidence="2 3">
    <name type="scientific">Cylindrotheca closterium</name>
    <dbReference type="NCBI Taxonomy" id="2856"/>
    <lineage>
        <taxon>Eukaryota</taxon>
        <taxon>Sar</taxon>
        <taxon>Stramenopiles</taxon>
        <taxon>Ochrophyta</taxon>
        <taxon>Bacillariophyta</taxon>
        <taxon>Bacillariophyceae</taxon>
        <taxon>Bacillariophycidae</taxon>
        <taxon>Bacillariales</taxon>
        <taxon>Bacillariaceae</taxon>
        <taxon>Cylindrotheca</taxon>
    </lineage>
</organism>
<evidence type="ECO:0000313" key="3">
    <source>
        <dbReference type="Proteomes" id="UP001295423"/>
    </source>
</evidence>
<feature type="chain" id="PRO_5042102463" evidence="1">
    <location>
        <begin position="25"/>
        <end position="182"/>
    </location>
</feature>
<feature type="signal peptide" evidence="1">
    <location>
        <begin position="1"/>
        <end position="24"/>
    </location>
</feature>
<protein>
    <submittedName>
        <fullName evidence="2">Uncharacterized protein</fullName>
    </submittedName>
</protein>
<evidence type="ECO:0000256" key="1">
    <source>
        <dbReference type="SAM" id="SignalP"/>
    </source>
</evidence>
<reference evidence="2" key="1">
    <citation type="submission" date="2023-08" db="EMBL/GenBank/DDBJ databases">
        <authorList>
            <person name="Audoor S."/>
            <person name="Bilcke G."/>
        </authorList>
    </citation>
    <scope>NUCLEOTIDE SEQUENCE</scope>
</reference>
<evidence type="ECO:0000313" key="2">
    <source>
        <dbReference type="EMBL" id="CAJ1937712.1"/>
    </source>
</evidence>
<gene>
    <name evidence="2" type="ORF">CYCCA115_LOCUS5780</name>
</gene>
<sequence length="182" mass="19737">MMFSMTTILSSLLLLVLLSISASAQNATECMIYTQANIIATTQKGGVMAPFLAFQVDRDTLCNTNTWECNLGQEYDDAADALCTMHGGNKVYEDVEICQAYLGLLQIDTGGITPLFKDVPICLAPEPYCASGTTHMDILEAMSVCMEMPTLPTVFQNPNRRLADVGPLPREISLTGTPPGFE</sequence>
<accession>A0AAD2FH13</accession>
<dbReference type="AlphaFoldDB" id="A0AAD2FH13"/>
<keyword evidence="3" id="KW-1185">Reference proteome</keyword>